<feature type="region of interest" description="Disordered" evidence="1">
    <location>
        <begin position="84"/>
        <end position="121"/>
    </location>
</feature>
<protein>
    <submittedName>
        <fullName evidence="2">Uncharacterized protein</fullName>
    </submittedName>
</protein>
<dbReference type="AlphaFoldDB" id="A0A165YCT0"/>
<dbReference type="Pfam" id="PF12271">
    <property type="entry name" value="Chs7"/>
    <property type="match status" value="1"/>
</dbReference>
<dbReference type="OrthoDB" id="5582162at2759"/>
<sequence>MAYCVRLVVVSGRRGAAVGRTEIRTFLAFYTIHLPVQLITTRAAPCWPCPPGVHTGIVAALCWSLLATGSSRRRWWRMGALVVSSHSQPSRSPSSLRRRTSGLTRECTSRTSSARLPRSTS</sequence>
<name>A0A165YCT0_9AGAM</name>
<organism evidence="2 3">
    <name type="scientific">Athelia psychrophila</name>
    <dbReference type="NCBI Taxonomy" id="1759441"/>
    <lineage>
        <taxon>Eukaryota</taxon>
        <taxon>Fungi</taxon>
        <taxon>Dikarya</taxon>
        <taxon>Basidiomycota</taxon>
        <taxon>Agaricomycotina</taxon>
        <taxon>Agaricomycetes</taxon>
        <taxon>Agaricomycetidae</taxon>
        <taxon>Atheliales</taxon>
        <taxon>Atheliaceae</taxon>
        <taxon>Athelia</taxon>
    </lineage>
</organism>
<evidence type="ECO:0000313" key="2">
    <source>
        <dbReference type="EMBL" id="KZP09429.1"/>
    </source>
</evidence>
<dbReference type="InterPro" id="IPR022057">
    <property type="entry name" value="Chs7"/>
</dbReference>
<reference evidence="2 3" key="1">
    <citation type="journal article" date="2016" name="Mol. Biol. Evol.">
        <title>Comparative Genomics of Early-Diverging Mushroom-Forming Fungi Provides Insights into the Origins of Lignocellulose Decay Capabilities.</title>
        <authorList>
            <person name="Nagy L.G."/>
            <person name="Riley R."/>
            <person name="Tritt A."/>
            <person name="Adam C."/>
            <person name="Daum C."/>
            <person name="Floudas D."/>
            <person name="Sun H."/>
            <person name="Yadav J.S."/>
            <person name="Pangilinan J."/>
            <person name="Larsson K.H."/>
            <person name="Matsuura K."/>
            <person name="Barry K."/>
            <person name="Labutti K."/>
            <person name="Kuo R."/>
            <person name="Ohm R.A."/>
            <person name="Bhattacharya S.S."/>
            <person name="Shirouzu T."/>
            <person name="Yoshinaga Y."/>
            <person name="Martin F.M."/>
            <person name="Grigoriev I.V."/>
            <person name="Hibbett D.S."/>
        </authorList>
    </citation>
    <scope>NUCLEOTIDE SEQUENCE [LARGE SCALE GENOMIC DNA]</scope>
    <source>
        <strain evidence="2 3">CBS 109695</strain>
    </source>
</reference>
<dbReference type="Proteomes" id="UP000076532">
    <property type="component" value="Unassembled WGS sequence"/>
</dbReference>
<keyword evidence="3" id="KW-1185">Reference proteome</keyword>
<dbReference type="EMBL" id="KV417700">
    <property type="protein sequence ID" value="KZP09429.1"/>
    <property type="molecule type" value="Genomic_DNA"/>
</dbReference>
<accession>A0A165YCT0</accession>
<evidence type="ECO:0000313" key="3">
    <source>
        <dbReference type="Proteomes" id="UP000076532"/>
    </source>
</evidence>
<proteinExistence type="predicted"/>
<feature type="compositionally biased region" description="Polar residues" evidence="1">
    <location>
        <begin position="109"/>
        <end position="121"/>
    </location>
</feature>
<evidence type="ECO:0000256" key="1">
    <source>
        <dbReference type="SAM" id="MobiDB-lite"/>
    </source>
</evidence>
<gene>
    <name evidence="2" type="ORF">FIBSPDRAFT_993475</name>
</gene>
<feature type="compositionally biased region" description="Low complexity" evidence="1">
    <location>
        <begin position="84"/>
        <end position="105"/>
    </location>
</feature>